<comment type="caution">
    <text evidence="2">The sequence shown here is derived from an EMBL/GenBank/DDBJ whole genome shotgun (WGS) entry which is preliminary data.</text>
</comment>
<proteinExistence type="predicted"/>
<name>A0A0V1DZY3_TRIPS</name>
<keyword evidence="1" id="KW-0472">Membrane</keyword>
<evidence type="ECO:0000313" key="2">
    <source>
        <dbReference type="EMBL" id="KRY66626.1"/>
    </source>
</evidence>
<keyword evidence="1" id="KW-1133">Transmembrane helix</keyword>
<keyword evidence="3" id="KW-1185">Reference proteome</keyword>
<evidence type="ECO:0000313" key="3">
    <source>
        <dbReference type="Proteomes" id="UP000054995"/>
    </source>
</evidence>
<sequence length="54" mass="6276">LLYSGSCSVNFSFSTIFNFLAILQVLHFLATFQFLNCAFLIFHHFQCFSPYSRS</sequence>
<gene>
    <name evidence="2" type="ORF">T4D_13702</name>
</gene>
<organism evidence="2 3">
    <name type="scientific">Trichinella pseudospiralis</name>
    <name type="common">Parasitic roundworm</name>
    <dbReference type="NCBI Taxonomy" id="6337"/>
    <lineage>
        <taxon>Eukaryota</taxon>
        <taxon>Metazoa</taxon>
        <taxon>Ecdysozoa</taxon>
        <taxon>Nematoda</taxon>
        <taxon>Enoplea</taxon>
        <taxon>Dorylaimia</taxon>
        <taxon>Trichinellida</taxon>
        <taxon>Trichinellidae</taxon>
        <taxon>Trichinella</taxon>
    </lineage>
</organism>
<feature type="non-terminal residue" evidence="2">
    <location>
        <position position="1"/>
    </location>
</feature>
<dbReference type="AlphaFoldDB" id="A0A0V1DZY3"/>
<feature type="transmembrane region" description="Helical" evidence="1">
    <location>
        <begin position="20"/>
        <end position="42"/>
    </location>
</feature>
<accession>A0A0V1DZY3</accession>
<protein>
    <submittedName>
        <fullName evidence="2">Uncharacterized protein</fullName>
    </submittedName>
</protein>
<keyword evidence="1" id="KW-0812">Transmembrane</keyword>
<dbReference type="Proteomes" id="UP000054995">
    <property type="component" value="Unassembled WGS sequence"/>
</dbReference>
<evidence type="ECO:0000256" key="1">
    <source>
        <dbReference type="SAM" id="Phobius"/>
    </source>
</evidence>
<reference evidence="2 3" key="1">
    <citation type="submission" date="2015-01" db="EMBL/GenBank/DDBJ databases">
        <title>Evolution of Trichinella species and genotypes.</title>
        <authorList>
            <person name="Korhonen P.K."/>
            <person name="Edoardo P."/>
            <person name="Giuseppe L.R."/>
            <person name="Gasser R.B."/>
        </authorList>
    </citation>
    <scope>NUCLEOTIDE SEQUENCE [LARGE SCALE GENOMIC DNA]</scope>
    <source>
        <strain evidence="2">ISS470</strain>
    </source>
</reference>
<dbReference type="EMBL" id="JYDT01001251">
    <property type="protein sequence ID" value="KRY66626.1"/>
    <property type="molecule type" value="Genomic_DNA"/>
</dbReference>